<comment type="caution">
    <text evidence="2">The sequence shown here is derived from an EMBL/GenBank/DDBJ whole genome shotgun (WGS) entry which is preliminary data.</text>
</comment>
<proteinExistence type="predicted"/>
<gene>
    <name evidence="2" type="ORF">EPI10_019265</name>
</gene>
<evidence type="ECO:0000313" key="3">
    <source>
        <dbReference type="Proteomes" id="UP000325315"/>
    </source>
</evidence>
<sequence length="104" mass="11510">MPLPPNPLQHSASVKDSDGAPPSAPVHAQSSMAALRKLRFEEFKNTSITMQLADGSLVHLKSVLEDLSVKVQRTGHENEISGRTHVGMARRRRIVMDELTKRSK</sequence>
<name>A0A5B6WBU4_9ROSI</name>
<keyword evidence="3" id="KW-1185">Reference proteome</keyword>
<dbReference type="EMBL" id="SMMG02000003">
    <property type="protein sequence ID" value="KAA3478667.1"/>
    <property type="molecule type" value="Genomic_DNA"/>
</dbReference>
<dbReference type="Proteomes" id="UP000325315">
    <property type="component" value="Unassembled WGS sequence"/>
</dbReference>
<evidence type="ECO:0000256" key="1">
    <source>
        <dbReference type="SAM" id="MobiDB-lite"/>
    </source>
</evidence>
<feature type="region of interest" description="Disordered" evidence="1">
    <location>
        <begin position="1"/>
        <end position="30"/>
    </location>
</feature>
<reference evidence="3" key="1">
    <citation type="journal article" date="2019" name="Plant Biotechnol. J.">
        <title>Genome sequencing of the Australian wild diploid species Gossypium australe highlights disease resistance and delayed gland morphogenesis.</title>
        <authorList>
            <person name="Cai Y."/>
            <person name="Cai X."/>
            <person name="Wang Q."/>
            <person name="Wang P."/>
            <person name="Zhang Y."/>
            <person name="Cai C."/>
            <person name="Xu Y."/>
            <person name="Wang K."/>
            <person name="Zhou Z."/>
            <person name="Wang C."/>
            <person name="Geng S."/>
            <person name="Li B."/>
            <person name="Dong Q."/>
            <person name="Hou Y."/>
            <person name="Wang H."/>
            <person name="Ai P."/>
            <person name="Liu Z."/>
            <person name="Yi F."/>
            <person name="Sun M."/>
            <person name="An G."/>
            <person name="Cheng J."/>
            <person name="Zhang Y."/>
            <person name="Shi Q."/>
            <person name="Xie Y."/>
            <person name="Shi X."/>
            <person name="Chang Y."/>
            <person name="Huang F."/>
            <person name="Chen Y."/>
            <person name="Hong S."/>
            <person name="Mi L."/>
            <person name="Sun Q."/>
            <person name="Zhang L."/>
            <person name="Zhou B."/>
            <person name="Peng R."/>
            <person name="Zhang X."/>
            <person name="Liu F."/>
        </authorList>
    </citation>
    <scope>NUCLEOTIDE SEQUENCE [LARGE SCALE GENOMIC DNA]</scope>
    <source>
        <strain evidence="3">cv. PA1801</strain>
    </source>
</reference>
<evidence type="ECO:0000313" key="2">
    <source>
        <dbReference type="EMBL" id="KAA3478667.1"/>
    </source>
</evidence>
<organism evidence="2 3">
    <name type="scientific">Gossypium australe</name>
    <dbReference type="NCBI Taxonomy" id="47621"/>
    <lineage>
        <taxon>Eukaryota</taxon>
        <taxon>Viridiplantae</taxon>
        <taxon>Streptophyta</taxon>
        <taxon>Embryophyta</taxon>
        <taxon>Tracheophyta</taxon>
        <taxon>Spermatophyta</taxon>
        <taxon>Magnoliopsida</taxon>
        <taxon>eudicotyledons</taxon>
        <taxon>Gunneridae</taxon>
        <taxon>Pentapetalae</taxon>
        <taxon>rosids</taxon>
        <taxon>malvids</taxon>
        <taxon>Malvales</taxon>
        <taxon>Malvaceae</taxon>
        <taxon>Malvoideae</taxon>
        <taxon>Gossypium</taxon>
    </lineage>
</organism>
<accession>A0A5B6WBU4</accession>
<dbReference type="AlphaFoldDB" id="A0A5B6WBU4"/>
<protein>
    <submittedName>
        <fullName evidence="2">Uncharacterized protein</fullName>
    </submittedName>
</protein>